<dbReference type="EMBL" id="CP074572">
    <property type="protein sequence ID" value="QVK23094.1"/>
    <property type="molecule type" value="Genomic_DNA"/>
</dbReference>
<evidence type="ECO:0000313" key="2">
    <source>
        <dbReference type="Proteomes" id="UP000676428"/>
    </source>
</evidence>
<dbReference type="Proteomes" id="UP000676428">
    <property type="component" value="Chromosome"/>
</dbReference>
<name>A0ABX8DEE7_9GAMM</name>
<reference evidence="1 2" key="1">
    <citation type="journal article" date="2012" name="Int. J. Syst. Evol. Microbiol.">
        <title>Shewanella dokdonensis sp. nov., isolated from seawater.</title>
        <authorList>
            <person name="Sung H.R."/>
            <person name="Yoon J.H."/>
            <person name="Ghim S.Y."/>
        </authorList>
    </citation>
    <scope>NUCLEOTIDE SEQUENCE [LARGE SCALE GENOMIC DNA]</scope>
    <source>
        <strain evidence="1 2">DSM 23626</strain>
    </source>
</reference>
<dbReference type="RefSeq" id="WP_213681735.1">
    <property type="nucleotide sequence ID" value="NZ_CP074572.1"/>
</dbReference>
<evidence type="ECO:0008006" key="3">
    <source>
        <dbReference type="Google" id="ProtNLM"/>
    </source>
</evidence>
<organism evidence="1 2">
    <name type="scientific">Shewanella dokdonensis</name>
    <dbReference type="NCBI Taxonomy" id="712036"/>
    <lineage>
        <taxon>Bacteria</taxon>
        <taxon>Pseudomonadati</taxon>
        <taxon>Pseudomonadota</taxon>
        <taxon>Gammaproteobacteria</taxon>
        <taxon>Alteromonadales</taxon>
        <taxon>Shewanellaceae</taxon>
        <taxon>Shewanella</taxon>
    </lineage>
</organism>
<proteinExistence type="predicted"/>
<protein>
    <recommendedName>
        <fullName evidence="3">Flp pilus assembly protein CpaB</fullName>
    </recommendedName>
</protein>
<evidence type="ECO:0000313" key="1">
    <source>
        <dbReference type="EMBL" id="QVK23094.1"/>
    </source>
</evidence>
<keyword evidence="2" id="KW-1185">Reference proteome</keyword>
<accession>A0ABX8DEE7</accession>
<gene>
    <name evidence="1" type="ORF">KHX94_18680</name>
</gene>
<sequence>MMRNVALVAGTVAIGISAWLWWRGRQSVTVVSQPQPGTTAPDSLVTAGEDLLNINWDQYLFPTSTAETAANSQYPIQGKT</sequence>